<dbReference type="InterPro" id="IPR011033">
    <property type="entry name" value="PRC_barrel-like_sf"/>
</dbReference>
<dbReference type="EMBL" id="CP098502">
    <property type="protein sequence ID" value="UTI67003.1"/>
    <property type="molecule type" value="Genomic_DNA"/>
</dbReference>
<name>A0ABY5E053_9ACTN</name>
<reference evidence="3 4" key="1">
    <citation type="submission" date="2022-06" db="EMBL/GenBank/DDBJ databases">
        <title>Paraconexibacter antarcticus.</title>
        <authorList>
            <person name="Kim C.S."/>
        </authorList>
    </citation>
    <scope>NUCLEOTIDE SEQUENCE [LARGE SCALE GENOMIC DNA]</scope>
    <source>
        <strain evidence="3 4">02-257</strain>
    </source>
</reference>
<dbReference type="Proteomes" id="UP001056035">
    <property type="component" value="Chromosome"/>
</dbReference>
<proteinExistence type="predicted"/>
<protein>
    <submittedName>
        <fullName evidence="3">PRC-barrel domain-containing protein</fullName>
    </submittedName>
</protein>
<dbReference type="InterPro" id="IPR027275">
    <property type="entry name" value="PRC-brl_dom"/>
</dbReference>
<dbReference type="Pfam" id="PF05239">
    <property type="entry name" value="PRC"/>
    <property type="match status" value="1"/>
</dbReference>
<dbReference type="RefSeq" id="WP_254573655.1">
    <property type="nucleotide sequence ID" value="NZ_CP098502.1"/>
</dbReference>
<keyword evidence="4" id="KW-1185">Reference proteome</keyword>
<evidence type="ECO:0000256" key="1">
    <source>
        <dbReference type="SAM" id="MobiDB-lite"/>
    </source>
</evidence>
<sequence>MLVEQLEQWIGAEVVDPDGASVGRLGEVYFRGSEPVLIAAKGGRLSRKRRLVPLDGATASRDHVRIAFPAGRLLETKGGADPLSAEDLAAVAEHYGAAHAADPAELEGSHARAERLRVAAEAERRAAELEAEAEAQAARADDAGQRAEQASEAARRAEEERREVSARAEAARDAARQL</sequence>
<gene>
    <name evidence="3" type="ORF">NBH00_12530</name>
</gene>
<evidence type="ECO:0000259" key="2">
    <source>
        <dbReference type="Pfam" id="PF05239"/>
    </source>
</evidence>
<evidence type="ECO:0000313" key="4">
    <source>
        <dbReference type="Proteomes" id="UP001056035"/>
    </source>
</evidence>
<feature type="compositionally biased region" description="Basic and acidic residues" evidence="1">
    <location>
        <begin position="153"/>
        <end position="178"/>
    </location>
</feature>
<accession>A0ABY5E053</accession>
<evidence type="ECO:0000313" key="3">
    <source>
        <dbReference type="EMBL" id="UTI67003.1"/>
    </source>
</evidence>
<feature type="domain" description="PRC-barrel" evidence="2">
    <location>
        <begin position="6"/>
        <end position="72"/>
    </location>
</feature>
<feature type="region of interest" description="Disordered" evidence="1">
    <location>
        <begin position="121"/>
        <end position="178"/>
    </location>
</feature>
<dbReference type="SUPFAM" id="SSF50346">
    <property type="entry name" value="PRC-barrel domain"/>
    <property type="match status" value="1"/>
</dbReference>
<organism evidence="3 4">
    <name type="scientific">Paraconexibacter antarcticus</name>
    <dbReference type="NCBI Taxonomy" id="2949664"/>
    <lineage>
        <taxon>Bacteria</taxon>
        <taxon>Bacillati</taxon>
        <taxon>Actinomycetota</taxon>
        <taxon>Thermoleophilia</taxon>
        <taxon>Solirubrobacterales</taxon>
        <taxon>Paraconexibacteraceae</taxon>
        <taxon>Paraconexibacter</taxon>
    </lineage>
</organism>